<dbReference type="InterPro" id="IPR000835">
    <property type="entry name" value="HTH_MarR-typ"/>
</dbReference>
<dbReference type="Pfam" id="PF01047">
    <property type="entry name" value="MarR"/>
    <property type="match status" value="1"/>
</dbReference>
<evidence type="ECO:0000259" key="1">
    <source>
        <dbReference type="PROSITE" id="PS50995"/>
    </source>
</evidence>
<dbReference type="Proteomes" id="UP000733379">
    <property type="component" value="Unassembled WGS sequence"/>
</dbReference>
<dbReference type="SUPFAM" id="SSF46785">
    <property type="entry name" value="Winged helix' DNA-binding domain"/>
    <property type="match status" value="1"/>
</dbReference>
<evidence type="ECO:0000313" key="2">
    <source>
        <dbReference type="EMBL" id="MBU3062503.1"/>
    </source>
</evidence>
<name>A0ABS6AZR9_9NOCA</name>
<dbReference type="SMART" id="SM00347">
    <property type="entry name" value="HTH_MARR"/>
    <property type="match status" value="1"/>
</dbReference>
<reference evidence="2 4" key="1">
    <citation type="submission" date="2021-06" db="EMBL/GenBank/DDBJ databases">
        <title>Actinomycetes sequencing.</title>
        <authorList>
            <person name="Shan Q."/>
        </authorList>
    </citation>
    <scope>NUCLEOTIDE SEQUENCE [LARGE SCALE GENOMIC DNA]</scope>
    <source>
        <strain evidence="2 4">NEAU-G5</strain>
    </source>
</reference>
<dbReference type="Gene3D" id="1.10.10.10">
    <property type="entry name" value="Winged helix-like DNA-binding domain superfamily/Winged helix DNA-binding domain"/>
    <property type="match status" value="1"/>
</dbReference>
<keyword evidence="4" id="KW-1185">Reference proteome</keyword>
<dbReference type="PANTHER" id="PTHR39515:SF2">
    <property type="entry name" value="HTH-TYPE TRANSCRIPTIONAL REGULATOR RV0880"/>
    <property type="match status" value="1"/>
</dbReference>
<dbReference type="InterPro" id="IPR036390">
    <property type="entry name" value="WH_DNA-bd_sf"/>
</dbReference>
<protein>
    <submittedName>
        <fullName evidence="2">MarR family transcriptional regulator</fullName>
    </submittedName>
</protein>
<evidence type="ECO:0000313" key="4">
    <source>
        <dbReference type="Proteomes" id="UP000733379"/>
    </source>
</evidence>
<dbReference type="InterPro" id="IPR036388">
    <property type="entry name" value="WH-like_DNA-bd_sf"/>
</dbReference>
<dbReference type="EMBL" id="JAHKNI010000011">
    <property type="protein sequence ID" value="MBU3065663.1"/>
    <property type="molecule type" value="Genomic_DNA"/>
</dbReference>
<accession>A0ABS6AZR9</accession>
<proteinExistence type="predicted"/>
<dbReference type="InterPro" id="IPR052526">
    <property type="entry name" value="HTH-type_Bedaq_tolerance"/>
</dbReference>
<comment type="caution">
    <text evidence="2">The sequence shown here is derived from an EMBL/GenBank/DDBJ whole genome shotgun (WGS) entry which is preliminary data.</text>
</comment>
<dbReference type="PANTHER" id="PTHR39515">
    <property type="entry name" value="CONSERVED PROTEIN"/>
    <property type="match status" value="1"/>
</dbReference>
<dbReference type="EMBL" id="JAHKNI010000004">
    <property type="protein sequence ID" value="MBU3062503.1"/>
    <property type="molecule type" value="Genomic_DNA"/>
</dbReference>
<evidence type="ECO:0000313" key="3">
    <source>
        <dbReference type="EMBL" id="MBU3065663.1"/>
    </source>
</evidence>
<dbReference type="PROSITE" id="PS50995">
    <property type="entry name" value="HTH_MARR_2"/>
    <property type="match status" value="1"/>
</dbReference>
<organism evidence="2 4">
    <name type="scientific">Nocardia albiluteola</name>
    <dbReference type="NCBI Taxonomy" id="2842303"/>
    <lineage>
        <taxon>Bacteria</taxon>
        <taxon>Bacillati</taxon>
        <taxon>Actinomycetota</taxon>
        <taxon>Actinomycetes</taxon>
        <taxon>Mycobacteriales</taxon>
        <taxon>Nocardiaceae</taxon>
        <taxon>Nocardia</taxon>
    </lineage>
</organism>
<sequence>MDSEDMARLRVVIIRLARQFNATATGEGLTPTQASVLGLIAHRGPLGLAELAELEGLHPTMVSRVVRKLDEDGLIRRLPDPSDLRAARVEITPDGTTVNEHIRTLRTRTVSECVEHLPRQTAEQLLRALPAMEALAEELKTARSH</sequence>
<gene>
    <name evidence="2" type="ORF">KO481_13345</name>
    <name evidence="3" type="ORF">KO481_29565</name>
</gene>
<dbReference type="RefSeq" id="WP_215917432.1">
    <property type="nucleotide sequence ID" value="NZ_JAHKNI010000004.1"/>
</dbReference>
<feature type="domain" description="HTH marR-type" evidence="1">
    <location>
        <begin position="6"/>
        <end position="134"/>
    </location>
</feature>